<name>A0ACC0J7C9_CHOFU</name>
<evidence type="ECO:0000313" key="2">
    <source>
        <dbReference type="Proteomes" id="UP001064048"/>
    </source>
</evidence>
<accession>A0ACC0J7C9</accession>
<protein>
    <submittedName>
        <fullName evidence="1">Uncharacterized protein</fullName>
    </submittedName>
</protein>
<dbReference type="EMBL" id="CM046114">
    <property type="protein sequence ID" value="KAI8419989.1"/>
    <property type="molecule type" value="Genomic_DNA"/>
</dbReference>
<keyword evidence="2" id="KW-1185">Reference proteome</keyword>
<proteinExistence type="predicted"/>
<evidence type="ECO:0000313" key="1">
    <source>
        <dbReference type="EMBL" id="KAI8419989.1"/>
    </source>
</evidence>
<comment type="caution">
    <text evidence="1">The sequence shown here is derived from an EMBL/GenBank/DDBJ whole genome shotgun (WGS) entry which is preliminary data.</text>
</comment>
<gene>
    <name evidence="1" type="ORF">MSG28_008592</name>
</gene>
<dbReference type="Proteomes" id="UP001064048">
    <property type="component" value="Chromosome 14"/>
</dbReference>
<sequence>MYDDISLALRGLAQETTTSGLNKTIYDVVVPLLSKPDGLEEAIKVLSEYVLKFEDAKLFRKYLSNILLALVSVKVPLKPVFSNTNYGMCTDTEKNNHLEYSIILALMSDHPDVLQYALKYFEINPVAPFEAFIHHEDSYNVAPKKRRLLEFRQKITDHHIVQCCYTLLHKMPNKFSSKWDWTMFVTNFSSHEDASIRWMVKECMVILTNMTEHQSRILSKSLNVSNQDTSHESYVFETEIHTTEHIVKDDNLSQCGVVNIDGIMLPLYDKNNVVHSNLVPVKSTVNNLRSLALAVASGKAVSLLGPVGSGKTCLVEHLAAVTGRKGVAFKKVQLGDQTDSRMLLGSHHCTDVPGEFVWRAGVLTEAVQNGHWLLLEDIDSAALDVASTLSSLLERNALCVPGYRDSLPVTPGFQLFVTQRTVNTNYGFQKKISNSSALLQKHLTQINVEPLSRSELAEIIHKLYPSLSTICSRMIEVFMMFSVGSHDSSLQTTETVTPEKDSSITVMRGSRLISTRDLIKWCSRSVVGFDVSSPEAAIKVLQDALDIFTCSIASPEHRLELSKKVGTCLGIVETKSEFYCKHHKPNVALHPNALEAGRAKVTRKEKTLESVEFDNRQVVFSFTRQSACLLEKIACCVTSNEPVLLVGETGTGKTSSVQYLARQTGHKLVVINMNQQSDSADLLGGYKPVDLKYVVRPIRNEFEELFRGYYNVEKNKKFLSHIDTCFKTESWPALLALMKQSHKSAVTRLVGEKNEKKLKIWLSFGHKLAKLEQQVKAASKLTFAFIEGSLVKAMQDGHWVLLDEINLASAEILECLAGLLEDKNETIDLIEKGDKVPIKRHPDFTLFACMNPATDVGKKDLPVGLRNRFTEFFIDELTERNDLMLLIGDYLYHMNLSGPMLEGIYNFYSTVRKEAKLNLVDGAGNSPHYSLRTLCRALTAAAKAKCGTVTRSLYEAFCLSFLTQLDSSSHPKVEAMIAKAVIGRKNISSVLNQLIPEPQVPGKNYVNFEGHWIPQGKLEIAIPEGYILTPTVRKNLRDIARIVSLGKLPVLLQGDTSVGKTSLITYIAKASGNFCVRINNHEHTDLQEYIGSYAADASGKLVFKEGVLVEAMRKGHWIILDELNLAPSDVLEALNRVLDDNRELFIPETQQVVKADPNFMLFATQNPPGLYGGRKMLSRAFRNRFVELHFDEIPRKELETILHQRCHIPPTYSKKMIAVMAELQVRRRGSAAVQGKDGFITLRDLFRWGQRYKFASKEILTEDKFYDWDQHIADEGYLILAGKVRQKDERIIIEEVIEKHIKRKVCPENLFSLHAVTSPVTKNILEVILNNQLKEFSHVVWTYNMRRLAVLIAKAFAFDEPVLLVGETGCGKTTICQVLATLRKSQLLSVNCHMHTESSDFLGGLRPVRQYKNDGRLFEWVDGPLINAMENGQMFLADEISLADDSVLERLNSLLEPERQLVLAERGMEDNSDIVVITAQKNFHFVGTMNPGGDFGKKELSPALRNRFTEIWCDSVSSREDLLSVLEKSVNKGISLGNQEDGSSGIGNSILDFTSWLKNSEVTNKFPFSLRDLLAWVQFINVTVAKGLLDTPEAYVHGACLTFLDCFGTALTGHIESETLYILRKTAIDFLLNQIQTVGNEYMQGLREMLSNKQTKFTAESDAEKFGIRPFYIDVGNKYNIAEEEQKFTFTAPTTGSNTLRLLRGLQLNKAILLEGNPGVGKTSLVTALAKSSGHKVVRINLSDQTDITDLFGTDLPSEDGSFTFKEGAFLSALQSGDWILLDELNLAPQPVLEGLNACLDHRGEVFIPELGKTFKVKQETKLFACQNPLKQGGARRGLPVSFLNRFTQVYIDTLTKEDLIYIVESQYPSLPKDILHRIVRFNCKIAHEITELQSWGHRGGPWEMNLRDIQRWCEALIEEQNSGNDPLPGKFVDILYVNRMRTIEDKDKMIECYNEFFSPEYPRSDCSPQFDATDTKIIIGDVTIERNTDKTFKNRRSLETNSQLLRTQLPTLKALAQSIKMNWLSILVGPTATGKSSVVQVLADLTGNDLQVLPVTSAMDVSDLLGGFEQVDYNRNLETLFDQIETITVQTVRNIWLSQPSEEWRLNKLLSQLCQYNALQSETNNSYEADIAKFNDKIQFLLNHCGKLLESNKKYDSSRNLLQETISKLTSLKKKVSQLTSVNAGGKFEWIDSLLVRSLINGSWLLLDNVNLTSAAVLDRLNGLLETNGVLSVPERGGLSEIKPHPNFRVFFTMDPKYGEISRAMRNRGVEIYLLRPDDWDLTLTETIPYMDLTALLSSCGLPIRYQEICISCHELMTSFVQGLERPTVSHMLQAAYLTWQQMIRGISHQIALVNSFSDVYIKPRCGGDFSSNVNTSLAEMKNIMLKALEEKINREEYRVFEARDTSHTLTVRGLCSNSSYEIAKQIAYVAVQQSNDIDSDLAFALHSLTSIFTSYQKCPEDSMQTLYTIIKTSLEDDNRLEQVANQLNDKALVSVKKLKGHSESPMRFYPELQQLDENEITEANMKSVLLYNELWKTFVLKFLPENNFSALDYSKAVVSGMLTDDFVEYPILQHCKKYTDVIDEYIEHAIKYAQESLDDKTVCQIIHLLNWRNRFLKVSSMPLFVTKKNKRTPILKEEIIPLIYMHSKWLQKHLMEELFKLLPSNHKLREQFNRVSMDMLHNEQDNTEIAKLSKKLRKVKGQPKLHENQDGYDLAVARSEVYKQVTLDMTKPIETQAQKLSLDIEMATDMSLALDVPDSSKLTIIQENVTKMLEVAKNTKISLDAKLLPINGYVIQRMLSIMKIHFIDLIYKLSQGESIKAGNSKMQHFAIILTNFTCLAKVTKGFPPALLNILQVIEKICIGTEETSTLRISSLPAKFWDEFYKALVNSPSLNPLPFLNVNNANPEEEIESIPANTKKLSTNLPLMPYYVQKLTTVHGSDSRHLLAYETVSLQDRAEYSKLLGTVLNVVWKNIATLDSAASMKLKSDALFEIRKYEQLMSYLQSIIFSKQMDKSYATLQDYLKDQPVLTDMIAETNRVFITLQQSVVKTPVTTVEKAKTKISTAELSLLTSLIMIKIMTEVSPVDHVEKYRLKVKYIEEDIEIFEALLSAYYMHGLVSGSITENKNVEKASDVSVDCFAKGSDKRACLQKVHPYCSIVLELRESIGEKIHKYAEGNTFRPKDPSYNVFAKDCRHFAKSVLSPKSITDLSLNLRKSCTDLLTSLQTNTHNKTTMQHAYTVMKETVSWLYSVNAFYNKIETTYTEAFPDLAKPLQSSISEIVYSVTTLKDVIGELVAKVEQGPVLKEAINDLMVYPNEIPNKDEKAKFLNRFVASSVMQLLNKNIVADNGDQFDVETECMEILKMNLSEIKMYCTAAERTDQITFNSVMTTLNSIVKAWEKQQRDIEKKKQDDEALYVTKSKCEDVDEETEAYHEILEMFPSYSDSDFAEFKAPLLEQKKTKPVADKKIKQLINTEDVSLIYKWHSNFVRNLTIAEWLPSPKKMVGNDVISGLMQRYPIFSRVMSNAWEALDAEFEGAITPSLMVLLAQFKEKIDGNSTNQKIDFYHSPWVSETRQCIPLLQRVKESTNALLDQWPDFPTLKDIILIVDRILGFPVTSPVSRFLTGLELLRDKIEEWNKNAHKGNNLIDISLEVGQQIINWRKLEMGHWKECLNNLYHRKQSEAHKYWFYVYSVTNSYLDEVDDPVPAERVIKVLKDFMESSNLAEYEVRLDILYVYHCHLVHFERNQRRDELLSIFWNTYNYYAQFSPQVAALIKEKRAPIEKKLRDFVKICTWDRDLSYWSVKDTVEKAHKALHKHTKEFENVLKESVVQCLVDKTTEAGADHVGIWDRPKRATGVNATGGAYMIDTQNFMIMGRNIKKYLDQSEQPSAIIAESSLLAKVPSLLNKAKVLCKETMSNASYPSLVQALDDFVTVVIETSSHLGSLEVDATQPKEKQTSQAKNIVQLKRKALADLFKSLSKMGLNYRTGLVALSAEQELYDFTIAPVDLDAAMSYLKSRRCDASLSLLWSGCEKYFHKNIGRHRTLSAALLTPHQDMGMQNIERCKGFAAQLMKLTNSQKKSISKYSRQLCDLRTLTTSLTSVLDVDTSDVNVTTLSEKLKILTECYANASILLDQFSVLIKSCPEKEIRPESEPEFDALLSKSPIVRCYKNSDEWHALYKKIKAVISTVDKQKSALHKLTKTMPKEIGSNFGPVPEVSQSLIDVTNEAKLNLDKIAQDLDSVLDEYHFKLQLSLEMDELPEHPILRSIANLSKYVREILQQLEIYDEPVDVSMEEKSESKKSELMADTEDLIATMLLVIQSVYKKHLPQDSTDVDVLNAIDEIIDNGEKEKQESNEILEDNHLKELLQEKLSNDAKLLKLEALLNKMYNLLVKYVEFVGTGNEDVDEVKNVVMRLVPILEQTVLFVQYFVTQKVAVHRVSCKMLSILLKIFSDLALKGFCKPSDMDMEDGEGEDGPGKLTGGTGLGDGEGQKDVSEKIENQDQLDDAHRPGEEKKEEERDCKEEEKGVNMTDDFDSHLQDIDKKEGDSDQEDDEDDADKQMGDTDNAAEKLDQQIWGSEDEDIDEEQNNKKDKEEKGKGESTGEKEMGAKEEEQGQDDGTEGKEKKKKDINEMQEPEIDDDQVDPFHGNQQSMPEPEDFEMPDNMDVDGEEGDDKEGETETENPFDIDVMKENIPEEPEEEKKDRDNTGLEVSSDEEDGNDNDNGEDGQNQEDAHEKEEHQAPETDKDKEGDVNETDQTEEPEIDNAPQEPETDETHPEEKKEDELPNNPDKIDENDQVEEKKQEAKPQANPSTNDPSAGEKAENAEMERGTDDNVETNAEQKKDEEAAPFEQAQEQVGEDRQSTGRSELDKSDKGHRGEKQATSQADLATDHKQRKENKPGQTDHERTLGDVNEDKKRSRTLNVEREEETGEDGADNNDDGEKDADAYQHVKQAKKDDLQVVDAATKEQAEQQPTLQKDDEEAEAMKEDDEMPMDVDDEDIEVEKSDEIKSEKLKGNEKEKEKPGNKKEGSDEPTGETGIEVEGESVVTASVPRGLETTYHTKLSDVTQQSVDLSLEEYMSIRSWLASGRRGGGADDAWRTLWRRSAGAAGRLCERLRLVLEPTARSRRAGDFRTGRAINMRRVIPYIASHFRKDRIWLRRTKPARREYKIAIAVDDSSSMADNRSKELAFESLALVSQALNLLESGDLAVLSFGEKPNLLHPFTEQFSEHSGSKILEQLRFEQTKTKIAQLLDFCTVMFEEQNVRSDAVNAKLLVVVSDGRGIFSEGETRVLQAVRRARQQGIFLVYVIIDNPDNKDSIMDIRRPLLDPTTNTLAGFVQYLDTFPFPFYLILRDISALPNVLGDALRQWFELAVNTTS</sequence>
<organism evidence="1 2">
    <name type="scientific">Choristoneura fumiferana</name>
    <name type="common">Spruce budworm moth</name>
    <name type="synonym">Archips fumiferana</name>
    <dbReference type="NCBI Taxonomy" id="7141"/>
    <lineage>
        <taxon>Eukaryota</taxon>
        <taxon>Metazoa</taxon>
        <taxon>Ecdysozoa</taxon>
        <taxon>Arthropoda</taxon>
        <taxon>Hexapoda</taxon>
        <taxon>Insecta</taxon>
        <taxon>Pterygota</taxon>
        <taxon>Neoptera</taxon>
        <taxon>Endopterygota</taxon>
        <taxon>Lepidoptera</taxon>
        <taxon>Glossata</taxon>
        <taxon>Ditrysia</taxon>
        <taxon>Tortricoidea</taxon>
        <taxon>Tortricidae</taxon>
        <taxon>Tortricinae</taxon>
        <taxon>Choristoneura</taxon>
    </lineage>
</organism>
<reference evidence="1 2" key="1">
    <citation type="journal article" date="2022" name="Genome Biol. Evol.">
        <title>The Spruce Budworm Genome: Reconstructing the Evolutionary History of Antifreeze Proteins.</title>
        <authorList>
            <person name="Beliveau C."/>
            <person name="Gagne P."/>
            <person name="Picq S."/>
            <person name="Vernygora O."/>
            <person name="Keeling C.I."/>
            <person name="Pinkney K."/>
            <person name="Doucet D."/>
            <person name="Wen F."/>
            <person name="Johnston J.S."/>
            <person name="Maaroufi H."/>
            <person name="Boyle B."/>
            <person name="Laroche J."/>
            <person name="Dewar K."/>
            <person name="Juretic N."/>
            <person name="Blackburn G."/>
            <person name="Nisole A."/>
            <person name="Brunet B."/>
            <person name="Brandao M."/>
            <person name="Lumley L."/>
            <person name="Duan J."/>
            <person name="Quan G."/>
            <person name="Lucarotti C.J."/>
            <person name="Roe A.D."/>
            <person name="Sperling F.A.H."/>
            <person name="Levesque R.C."/>
            <person name="Cusson M."/>
        </authorList>
    </citation>
    <scope>NUCLEOTIDE SEQUENCE [LARGE SCALE GENOMIC DNA]</scope>
    <source>
        <strain evidence="1">Glfc:IPQL:Cfum</strain>
    </source>
</reference>